<evidence type="ECO:0000256" key="2">
    <source>
        <dbReference type="ARBA" id="ARBA00022448"/>
    </source>
</evidence>
<dbReference type="PANTHER" id="PTHR42985:SF45">
    <property type="entry name" value="SODIUM_IODIDE COTRANSPORTER-LIKE"/>
    <property type="match status" value="1"/>
</dbReference>
<reference evidence="8" key="1">
    <citation type="journal article" date="2021" name="Sci. Adv.">
        <title>The American lobster genome reveals insights on longevity, neural, and immune adaptations.</title>
        <authorList>
            <person name="Polinski J.M."/>
            <person name="Zimin A.V."/>
            <person name="Clark K.F."/>
            <person name="Kohn A.B."/>
            <person name="Sadowski N."/>
            <person name="Timp W."/>
            <person name="Ptitsyn A."/>
            <person name="Khanna P."/>
            <person name="Romanova D.Y."/>
            <person name="Williams P."/>
            <person name="Greenwood S.J."/>
            <person name="Moroz L.L."/>
            <person name="Walt D.R."/>
            <person name="Bodnar A.G."/>
        </authorList>
    </citation>
    <scope>NUCLEOTIDE SEQUENCE</scope>
    <source>
        <strain evidence="8">GMGI-L3</strain>
    </source>
</reference>
<dbReference type="Gene3D" id="1.20.1730.10">
    <property type="entry name" value="Sodium/glucose cotransporter"/>
    <property type="match status" value="1"/>
</dbReference>
<dbReference type="GO" id="GO:0006814">
    <property type="term" value="P:sodium ion transport"/>
    <property type="evidence" value="ECO:0007669"/>
    <property type="project" value="UniProtKB-KW"/>
</dbReference>
<keyword evidence="4" id="KW-0915">Sodium</keyword>
<evidence type="ECO:0000313" key="9">
    <source>
        <dbReference type="Proteomes" id="UP000747542"/>
    </source>
</evidence>
<evidence type="ECO:0000256" key="3">
    <source>
        <dbReference type="ARBA" id="ARBA00022475"/>
    </source>
</evidence>
<comment type="caution">
    <text evidence="8">The sequence shown here is derived from an EMBL/GenBank/DDBJ whole genome shotgun (WGS) entry which is preliminary data.</text>
</comment>
<organism evidence="8 9">
    <name type="scientific">Homarus americanus</name>
    <name type="common">American lobster</name>
    <dbReference type="NCBI Taxonomy" id="6706"/>
    <lineage>
        <taxon>Eukaryota</taxon>
        <taxon>Metazoa</taxon>
        <taxon>Ecdysozoa</taxon>
        <taxon>Arthropoda</taxon>
        <taxon>Crustacea</taxon>
        <taxon>Multicrustacea</taxon>
        <taxon>Malacostraca</taxon>
        <taxon>Eumalacostraca</taxon>
        <taxon>Eucarida</taxon>
        <taxon>Decapoda</taxon>
        <taxon>Pleocyemata</taxon>
        <taxon>Astacidea</taxon>
        <taxon>Nephropoidea</taxon>
        <taxon>Nephropidae</taxon>
        <taxon>Homarus</taxon>
    </lineage>
</organism>
<keyword evidence="7" id="KW-1133">Transmembrane helix</keyword>
<feature type="transmembrane region" description="Helical" evidence="7">
    <location>
        <begin position="7"/>
        <end position="32"/>
    </location>
</feature>
<comment type="subcellular location">
    <subcellularLocation>
        <location evidence="1">Cell membrane</location>
        <topology evidence="1">Multi-pass membrane protein</topology>
    </subcellularLocation>
</comment>
<dbReference type="Proteomes" id="UP000747542">
    <property type="component" value="Unassembled WGS sequence"/>
</dbReference>
<keyword evidence="6" id="KW-0739">Sodium transport</keyword>
<evidence type="ECO:0000256" key="7">
    <source>
        <dbReference type="SAM" id="Phobius"/>
    </source>
</evidence>
<keyword evidence="3" id="KW-1003">Cell membrane</keyword>
<dbReference type="GO" id="GO:0015293">
    <property type="term" value="F:symporter activity"/>
    <property type="evidence" value="ECO:0007669"/>
    <property type="project" value="TreeGrafter"/>
</dbReference>
<name>A0A8J5MNH4_HOMAM</name>
<evidence type="ECO:0000256" key="6">
    <source>
        <dbReference type="ARBA" id="ARBA00023201"/>
    </source>
</evidence>
<dbReference type="EMBL" id="JAHLQT010035946">
    <property type="protein sequence ID" value="KAG7157988.1"/>
    <property type="molecule type" value="Genomic_DNA"/>
</dbReference>
<proteinExistence type="predicted"/>
<dbReference type="AlphaFoldDB" id="A0A8J5MNH4"/>
<dbReference type="PANTHER" id="PTHR42985">
    <property type="entry name" value="SODIUM-COUPLED MONOCARBOXYLATE TRANSPORTER"/>
    <property type="match status" value="1"/>
</dbReference>
<evidence type="ECO:0000313" key="8">
    <source>
        <dbReference type="EMBL" id="KAG7157988.1"/>
    </source>
</evidence>
<dbReference type="InterPro" id="IPR051163">
    <property type="entry name" value="Sodium:Solute_Symporter_SSF"/>
</dbReference>
<protein>
    <submittedName>
        <fullName evidence="8">Sodium/iodide cotransporter-like</fullName>
    </submittedName>
</protein>
<gene>
    <name evidence="8" type="primary">Slc5a5-L</name>
    <name evidence="8" type="ORF">Hamer_G014857</name>
</gene>
<evidence type="ECO:0000256" key="1">
    <source>
        <dbReference type="ARBA" id="ARBA00004651"/>
    </source>
</evidence>
<feature type="transmembrane region" description="Helical" evidence="7">
    <location>
        <begin position="38"/>
        <end position="57"/>
    </location>
</feature>
<sequence length="212" mass="22460">MGSILYVYNSIISAVTGPLVGIYLTGICAPWVNWKGAVTGFTVAFGFNIWLVTGKFLTVGGTPTLMPLSTVGCQDNLANATIGSLINNTTLTDIALMTTALPDVVLANITVDQMYEPKTIYDISYCYAGPTGVAITLVVSTFVSLFTGPNSPTDLREGVVYRPCARAYQSVWLLFKGCHTSTSTSFPPAAHSSVLHATNGITATKFINTPTS</sequence>
<dbReference type="InterPro" id="IPR038377">
    <property type="entry name" value="Na/Glc_symporter_sf"/>
</dbReference>
<keyword evidence="2" id="KW-0813">Transport</keyword>
<dbReference type="GO" id="GO:0005886">
    <property type="term" value="C:plasma membrane"/>
    <property type="evidence" value="ECO:0007669"/>
    <property type="project" value="UniProtKB-SubCell"/>
</dbReference>
<keyword evidence="9" id="KW-1185">Reference proteome</keyword>
<keyword evidence="7" id="KW-0812">Transmembrane</keyword>
<keyword evidence="7" id="KW-0472">Membrane</keyword>
<evidence type="ECO:0000256" key="4">
    <source>
        <dbReference type="ARBA" id="ARBA00023053"/>
    </source>
</evidence>
<accession>A0A8J5MNH4</accession>
<evidence type="ECO:0000256" key="5">
    <source>
        <dbReference type="ARBA" id="ARBA00023065"/>
    </source>
</evidence>
<keyword evidence="5" id="KW-0406">Ion transport</keyword>